<sequence length="417" mass="45120">MFVPAATLDLAALTRLVAQRNASIETAQLEADLAAAEVAQSRLFGNPTLDATWDTIPVGETNPPGLRRPFANVPNYGVGLSYTFPLGKRGPRIEQATAMERAARASVESETREQAIALARLLGVVATSTLRLVGVRDIVTSGNRSIAIAEERLASTFGTPLDVDRLRIEVSRSEQVVLSAESDRTYALAACASLVGMPCQGFRSEDEARGFLTGWIERVARVAIPERLEERPDLRALDAYSKAASAEADLARAQAIPDPTVRFGYVHDRFLESGNHMNSFNLSVSLPLPFFDHGQAQARAAEAKRSRFSAQRTKAVQAARAKIPTLSARLKAQRERQEALSTRIMPRALEVLRNVERAVDGRLLPLSDAIQARRTVGELLVEEADSFADAFDAALELSAELPTVTASSPPAASPRTP</sequence>
<evidence type="ECO:0000256" key="1">
    <source>
        <dbReference type="ARBA" id="ARBA00007613"/>
    </source>
</evidence>
<dbReference type="Gene3D" id="1.20.1600.10">
    <property type="entry name" value="Outer membrane efflux proteins (OEP)"/>
    <property type="match status" value="1"/>
</dbReference>
<name>A0A0K1ENK1_CHOCO</name>
<dbReference type="InterPro" id="IPR010131">
    <property type="entry name" value="MdtP/NodT-like"/>
</dbReference>
<dbReference type="Proteomes" id="UP000067626">
    <property type="component" value="Chromosome"/>
</dbReference>
<reference evidence="2 3" key="1">
    <citation type="submission" date="2015-07" db="EMBL/GenBank/DDBJ databases">
        <title>Genome analysis of myxobacterium Chondromyces crocatus Cm c5 reveals a high potential for natural compound synthesis and the genetic basis for the loss of fruiting body formation.</title>
        <authorList>
            <person name="Zaburannyi N."/>
            <person name="Bunk B."/>
            <person name="Maier J."/>
            <person name="Overmann J."/>
            <person name="Mueller R."/>
        </authorList>
    </citation>
    <scope>NUCLEOTIDE SEQUENCE [LARGE SCALE GENOMIC DNA]</scope>
    <source>
        <strain evidence="2 3">Cm c5</strain>
    </source>
</reference>
<protein>
    <submittedName>
        <fullName evidence="2">Outer membrane efflux protein</fullName>
    </submittedName>
</protein>
<proteinExistence type="inferred from homology"/>
<dbReference type="SUPFAM" id="SSF56954">
    <property type="entry name" value="Outer membrane efflux proteins (OEP)"/>
    <property type="match status" value="1"/>
</dbReference>
<evidence type="ECO:0000313" key="3">
    <source>
        <dbReference type="Proteomes" id="UP000067626"/>
    </source>
</evidence>
<dbReference type="RefSeq" id="WP_050434050.1">
    <property type="nucleotide sequence ID" value="NZ_CP012159.1"/>
</dbReference>
<gene>
    <name evidence="2" type="ORF">CMC5_066400</name>
</gene>
<dbReference type="AlphaFoldDB" id="A0A0K1ENK1"/>
<dbReference type="EMBL" id="CP012159">
    <property type="protein sequence ID" value="AKT42414.1"/>
    <property type="molecule type" value="Genomic_DNA"/>
</dbReference>
<evidence type="ECO:0000313" key="2">
    <source>
        <dbReference type="EMBL" id="AKT42414.1"/>
    </source>
</evidence>
<accession>A0A0K1ENK1</accession>
<dbReference type="PANTHER" id="PTHR30203:SF24">
    <property type="entry name" value="BLR4935 PROTEIN"/>
    <property type="match status" value="1"/>
</dbReference>
<organism evidence="2 3">
    <name type="scientific">Chondromyces crocatus</name>
    <dbReference type="NCBI Taxonomy" id="52"/>
    <lineage>
        <taxon>Bacteria</taxon>
        <taxon>Pseudomonadati</taxon>
        <taxon>Myxococcota</taxon>
        <taxon>Polyangia</taxon>
        <taxon>Polyangiales</taxon>
        <taxon>Polyangiaceae</taxon>
        <taxon>Chondromyces</taxon>
    </lineage>
</organism>
<keyword evidence="3" id="KW-1185">Reference proteome</keyword>
<dbReference type="STRING" id="52.CMC5_066400"/>
<dbReference type="InterPro" id="IPR003423">
    <property type="entry name" value="OMP_efflux"/>
</dbReference>
<dbReference type="Pfam" id="PF02321">
    <property type="entry name" value="OEP"/>
    <property type="match status" value="2"/>
</dbReference>
<dbReference type="PANTHER" id="PTHR30203">
    <property type="entry name" value="OUTER MEMBRANE CATION EFFLUX PROTEIN"/>
    <property type="match status" value="1"/>
</dbReference>
<dbReference type="KEGG" id="ccro:CMC5_066400"/>
<comment type="similarity">
    <text evidence="1">Belongs to the outer membrane factor (OMF) (TC 1.B.17) family.</text>
</comment>
<dbReference type="GO" id="GO:0015562">
    <property type="term" value="F:efflux transmembrane transporter activity"/>
    <property type="evidence" value="ECO:0007669"/>
    <property type="project" value="InterPro"/>
</dbReference>